<sequence>MQTENQIGYQYGCQCGCQCGEVSYQVTGKPLLRAICHCSICQAANKAAYSDIVLFRVHDVTQPAEGTVDYRSVKFPPILQRGYCHACQQLSIEYLQLFPIPKTIFVPTRRIADQSIVPAPSLHIFYDKRVADIDDALPKYQGYLASQLAFAKHLIPALWRGQ</sequence>
<dbReference type="PANTHER" id="PTHR33337:SF40">
    <property type="entry name" value="CENP-V_GFA DOMAIN-CONTAINING PROTEIN-RELATED"/>
    <property type="match status" value="1"/>
</dbReference>
<dbReference type="OrthoDB" id="4188830at2"/>
<evidence type="ECO:0000256" key="4">
    <source>
        <dbReference type="ARBA" id="ARBA00023239"/>
    </source>
</evidence>
<dbReference type="RefSeq" id="WP_116000499.1">
    <property type="nucleotide sequence ID" value="NZ_QUOV01000001.1"/>
</dbReference>
<comment type="similarity">
    <text evidence="1">Belongs to the Gfa family.</text>
</comment>
<evidence type="ECO:0000256" key="1">
    <source>
        <dbReference type="ARBA" id="ARBA00005495"/>
    </source>
</evidence>
<dbReference type="InterPro" id="IPR011057">
    <property type="entry name" value="Mss4-like_sf"/>
</dbReference>
<keyword evidence="4" id="KW-0456">Lyase</keyword>
<dbReference type="Gene3D" id="3.90.1590.10">
    <property type="entry name" value="glutathione-dependent formaldehyde- activating enzyme (gfa)"/>
    <property type="match status" value="1"/>
</dbReference>
<feature type="domain" description="CENP-V/GFA" evidence="5">
    <location>
        <begin position="15"/>
        <end position="126"/>
    </location>
</feature>
<evidence type="ECO:0000256" key="2">
    <source>
        <dbReference type="ARBA" id="ARBA00022723"/>
    </source>
</evidence>
<reference evidence="6 7" key="1">
    <citation type="submission" date="2018-08" db="EMBL/GenBank/DDBJ databases">
        <title>Thalassotalea euphylliae genome.</title>
        <authorList>
            <person name="Summers S."/>
            <person name="Rice S.A."/>
            <person name="Freckelton M.L."/>
            <person name="Nedved B.T."/>
            <person name="Hadfield M.G."/>
        </authorList>
    </citation>
    <scope>NUCLEOTIDE SEQUENCE [LARGE SCALE GENOMIC DNA]</scope>
    <source>
        <strain evidence="6 7">H2</strain>
    </source>
</reference>
<accession>A0A3E0UJ93</accession>
<dbReference type="EMBL" id="QUOV01000001">
    <property type="protein sequence ID" value="REL35832.1"/>
    <property type="molecule type" value="Genomic_DNA"/>
</dbReference>
<dbReference type="GO" id="GO:0016846">
    <property type="term" value="F:carbon-sulfur lyase activity"/>
    <property type="evidence" value="ECO:0007669"/>
    <property type="project" value="InterPro"/>
</dbReference>
<comment type="caution">
    <text evidence="6">The sequence shown here is derived from an EMBL/GenBank/DDBJ whole genome shotgun (WGS) entry which is preliminary data.</text>
</comment>
<dbReference type="PANTHER" id="PTHR33337">
    <property type="entry name" value="GFA DOMAIN-CONTAINING PROTEIN"/>
    <property type="match status" value="1"/>
</dbReference>
<dbReference type="GO" id="GO:0046872">
    <property type="term" value="F:metal ion binding"/>
    <property type="evidence" value="ECO:0007669"/>
    <property type="project" value="UniProtKB-KW"/>
</dbReference>
<dbReference type="SUPFAM" id="SSF51316">
    <property type="entry name" value="Mss4-like"/>
    <property type="match status" value="1"/>
</dbReference>
<proteinExistence type="inferred from homology"/>
<keyword evidence="2" id="KW-0479">Metal-binding</keyword>
<dbReference type="Proteomes" id="UP000256999">
    <property type="component" value="Unassembled WGS sequence"/>
</dbReference>
<evidence type="ECO:0000313" key="7">
    <source>
        <dbReference type="Proteomes" id="UP000256999"/>
    </source>
</evidence>
<evidence type="ECO:0000259" key="5">
    <source>
        <dbReference type="Pfam" id="PF04828"/>
    </source>
</evidence>
<protein>
    <recommendedName>
        <fullName evidence="5">CENP-V/GFA domain-containing protein</fullName>
    </recommendedName>
</protein>
<dbReference type="AlphaFoldDB" id="A0A3E0UJ93"/>
<dbReference type="InterPro" id="IPR006913">
    <property type="entry name" value="CENP-V/GFA"/>
</dbReference>
<evidence type="ECO:0000256" key="3">
    <source>
        <dbReference type="ARBA" id="ARBA00022833"/>
    </source>
</evidence>
<name>A0A3E0UJ93_9GAMM</name>
<keyword evidence="3" id="KW-0862">Zinc</keyword>
<dbReference type="Pfam" id="PF04828">
    <property type="entry name" value="GFA"/>
    <property type="match status" value="1"/>
</dbReference>
<gene>
    <name evidence="6" type="ORF">DXX92_11080</name>
</gene>
<evidence type="ECO:0000313" key="6">
    <source>
        <dbReference type="EMBL" id="REL35832.1"/>
    </source>
</evidence>
<organism evidence="6 7">
    <name type="scientific">Thalassotalea euphylliae</name>
    <dbReference type="NCBI Taxonomy" id="1655234"/>
    <lineage>
        <taxon>Bacteria</taxon>
        <taxon>Pseudomonadati</taxon>
        <taxon>Pseudomonadota</taxon>
        <taxon>Gammaproteobacteria</taxon>
        <taxon>Alteromonadales</taxon>
        <taxon>Colwelliaceae</taxon>
        <taxon>Thalassotalea</taxon>
    </lineage>
</organism>